<name>A0A5S6QCP1_TRIMR</name>
<dbReference type="WBParaSite" id="TMUE_1000004964.1">
    <property type="protein sequence ID" value="TMUE_1000004964.1"/>
    <property type="gene ID" value="WBGene00292749"/>
</dbReference>
<reference evidence="2" key="1">
    <citation type="submission" date="2019-12" db="UniProtKB">
        <authorList>
            <consortium name="WormBaseParasite"/>
        </authorList>
    </citation>
    <scope>IDENTIFICATION</scope>
</reference>
<evidence type="ECO:0000313" key="1">
    <source>
        <dbReference type="Proteomes" id="UP000046395"/>
    </source>
</evidence>
<evidence type="ECO:0000313" key="2">
    <source>
        <dbReference type="WBParaSite" id="TMUE_1000004964.1"/>
    </source>
</evidence>
<dbReference type="Proteomes" id="UP000046395">
    <property type="component" value="Unassembled WGS sequence"/>
</dbReference>
<accession>A0A5S6QCP1</accession>
<sequence length="156" mass="17831">MVPLDSRPGIVYEIMCGCHASYIGETGNTLSHRFREHMGYVTRYKNAEQGLNESHTVRRGRAQTRTPRKIMEEAIKASAVAEHAIHCSLDPRPNVICRENRFQLRRIKEALFIRHNRTINRDKGVKISEEVLWRPLILCAENPGGAPLDENISKQS</sequence>
<keyword evidence="1" id="KW-1185">Reference proteome</keyword>
<proteinExistence type="predicted"/>
<dbReference type="AlphaFoldDB" id="A0A5S6QCP1"/>
<protein>
    <submittedName>
        <fullName evidence="2">GIY-YIG domain-containing protein</fullName>
    </submittedName>
</protein>
<organism evidence="1 2">
    <name type="scientific">Trichuris muris</name>
    <name type="common">Mouse whipworm</name>
    <dbReference type="NCBI Taxonomy" id="70415"/>
    <lineage>
        <taxon>Eukaryota</taxon>
        <taxon>Metazoa</taxon>
        <taxon>Ecdysozoa</taxon>
        <taxon>Nematoda</taxon>
        <taxon>Enoplea</taxon>
        <taxon>Dorylaimia</taxon>
        <taxon>Trichinellida</taxon>
        <taxon>Trichuridae</taxon>
        <taxon>Trichuris</taxon>
    </lineage>
</organism>